<evidence type="ECO:0000313" key="3">
    <source>
        <dbReference type="EMBL" id="MPQ42273.1"/>
    </source>
</evidence>
<keyword evidence="4" id="KW-1185">Reference proteome</keyword>
<dbReference type="EMBL" id="WHJC01000003">
    <property type="protein sequence ID" value="MPQ42273.1"/>
    <property type="molecule type" value="Genomic_DNA"/>
</dbReference>
<evidence type="ECO:0000313" key="4">
    <source>
        <dbReference type="Proteomes" id="UP000430345"/>
    </source>
</evidence>
<name>A0A6I1MHP7_9CLOT</name>
<comment type="caution">
    <text evidence="3">The sequence shown here is derived from an EMBL/GenBank/DDBJ whole genome shotgun (WGS) entry which is preliminary data.</text>
</comment>
<dbReference type="InterPro" id="IPR050194">
    <property type="entry name" value="Glycosyltransferase_grp1"/>
</dbReference>
<dbReference type="AlphaFoldDB" id="A0A6I1MHP7"/>
<reference evidence="3 4" key="1">
    <citation type="submission" date="2019-10" db="EMBL/GenBank/DDBJ databases">
        <title>The Genome Sequence of Clostridium tarantellae Isolated from Fish Brain.</title>
        <authorList>
            <person name="Bano L."/>
            <person name="Kiel M."/>
            <person name="Sales G."/>
            <person name="Doxey A.C."/>
            <person name="Mansfield M.J."/>
            <person name="Schiavone M."/>
            <person name="Rossetto O."/>
            <person name="Pirazzini M."/>
            <person name="Dobrindt U."/>
            <person name="Montecucco C."/>
        </authorList>
    </citation>
    <scope>NUCLEOTIDE SEQUENCE [LARGE SCALE GENOMIC DNA]</scope>
    <source>
        <strain evidence="3 4">DSM 3997</strain>
    </source>
</reference>
<keyword evidence="3" id="KW-0808">Transferase</keyword>
<dbReference type="GO" id="GO:0016757">
    <property type="term" value="F:glycosyltransferase activity"/>
    <property type="evidence" value="ECO:0007669"/>
    <property type="project" value="InterPro"/>
</dbReference>
<dbReference type="Proteomes" id="UP000430345">
    <property type="component" value="Unassembled WGS sequence"/>
</dbReference>
<sequence length="369" mass="43006">MKCLHILPMNKLSGAEKMALIMCKNMKKFEPIVVCGGETLKKVFEDKGIKTYALSFSNKKLFSTMRDLKNIIKENEIKVIHAHDNNASLKAYMVKKIYSLNVKVISHIHNCYPWLKNDSKNKKIDGYIRPKYDHNITCGKVVYDFYKEHTNYLYENKTTILSNAMDIDEITKVDVSKSEEIVKEFNIPKDKKIIGFIGRLHEQKGIIPFIKEFANYKEYFNDSKILLVGNGEQEEQVKKLIRELNLEEYFILTGFQGDVYKFYPIIDIFFLPSLYEGLPMVILEAMAFKKAIVSMNVGSISEVINNETGIIINEGEYKVFIDKLIEIKNNKERIKAYGENAFKFIDENYNIHSYVEKIEKKYLELREAI</sequence>
<dbReference type="InterPro" id="IPR001296">
    <property type="entry name" value="Glyco_trans_1"/>
</dbReference>
<proteinExistence type="predicted"/>
<dbReference type="Pfam" id="PF00534">
    <property type="entry name" value="Glycos_transf_1"/>
    <property type="match status" value="1"/>
</dbReference>
<dbReference type="PANTHER" id="PTHR45947">
    <property type="entry name" value="SULFOQUINOVOSYL TRANSFERASE SQD2"/>
    <property type="match status" value="1"/>
</dbReference>
<dbReference type="Pfam" id="PF13439">
    <property type="entry name" value="Glyco_transf_4"/>
    <property type="match status" value="1"/>
</dbReference>
<dbReference type="OrthoDB" id="3199616at2"/>
<gene>
    <name evidence="3" type="ORF">GBZ86_00645</name>
</gene>
<dbReference type="Gene3D" id="3.40.50.2000">
    <property type="entry name" value="Glycogen Phosphorylase B"/>
    <property type="match status" value="2"/>
</dbReference>
<dbReference type="InterPro" id="IPR028098">
    <property type="entry name" value="Glyco_trans_4-like_N"/>
</dbReference>
<protein>
    <submittedName>
        <fullName evidence="3">Glycosyltransferase</fullName>
    </submittedName>
</protein>
<feature type="domain" description="Glycosyl transferase family 1" evidence="1">
    <location>
        <begin position="179"/>
        <end position="343"/>
    </location>
</feature>
<feature type="domain" description="Glycosyltransferase subfamily 4-like N-terminal" evidence="2">
    <location>
        <begin position="14"/>
        <end position="168"/>
    </location>
</feature>
<dbReference type="CDD" id="cd03811">
    <property type="entry name" value="GT4_GT28_WabH-like"/>
    <property type="match status" value="1"/>
</dbReference>
<evidence type="ECO:0000259" key="1">
    <source>
        <dbReference type="Pfam" id="PF00534"/>
    </source>
</evidence>
<evidence type="ECO:0000259" key="2">
    <source>
        <dbReference type="Pfam" id="PF13439"/>
    </source>
</evidence>
<accession>A0A6I1MHP7</accession>
<dbReference type="PANTHER" id="PTHR45947:SF3">
    <property type="entry name" value="SULFOQUINOVOSYL TRANSFERASE SQD2"/>
    <property type="match status" value="1"/>
</dbReference>
<organism evidence="3 4">
    <name type="scientific">Clostridium tarantellae</name>
    <dbReference type="NCBI Taxonomy" id="39493"/>
    <lineage>
        <taxon>Bacteria</taxon>
        <taxon>Bacillati</taxon>
        <taxon>Bacillota</taxon>
        <taxon>Clostridia</taxon>
        <taxon>Eubacteriales</taxon>
        <taxon>Clostridiaceae</taxon>
        <taxon>Clostridium</taxon>
    </lineage>
</organism>
<dbReference type="RefSeq" id="WP_152886762.1">
    <property type="nucleotide sequence ID" value="NZ_WHJC01000003.1"/>
</dbReference>
<dbReference type="SUPFAM" id="SSF53756">
    <property type="entry name" value="UDP-Glycosyltransferase/glycogen phosphorylase"/>
    <property type="match status" value="1"/>
</dbReference>